<dbReference type="PANTHER" id="PTHR43272:SF11">
    <property type="entry name" value="AMP-DEPENDENT SYNTHETASE_LIGASE DOMAIN-CONTAINING PROTEIN"/>
    <property type="match status" value="1"/>
</dbReference>
<dbReference type="AlphaFoldDB" id="A0A9W8H8E8"/>
<dbReference type="GO" id="GO:0004467">
    <property type="term" value="F:long-chain fatty acid-CoA ligase activity"/>
    <property type="evidence" value="ECO:0007669"/>
    <property type="project" value="UniProtKB-EC"/>
</dbReference>
<name>A0A9W8H8E8_9FUNG</name>
<dbReference type="SUPFAM" id="SSF56801">
    <property type="entry name" value="Acetyl-CoA synthetase-like"/>
    <property type="match status" value="1"/>
</dbReference>
<gene>
    <name evidence="3" type="primary">FAA2_8</name>
    <name evidence="3" type="ORF">GGI15_003428</name>
</gene>
<feature type="compositionally biased region" description="Polar residues" evidence="1">
    <location>
        <begin position="40"/>
        <end position="49"/>
    </location>
</feature>
<dbReference type="GO" id="GO:0016020">
    <property type="term" value="C:membrane"/>
    <property type="evidence" value="ECO:0007669"/>
    <property type="project" value="TreeGrafter"/>
</dbReference>
<dbReference type="Gene3D" id="3.40.50.12780">
    <property type="entry name" value="N-terminal domain of ligase-like"/>
    <property type="match status" value="1"/>
</dbReference>
<comment type="caution">
    <text evidence="3">The sequence shown here is derived from an EMBL/GenBank/DDBJ whole genome shotgun (WGS) entry which is preliminary data.</text>
</comment>
<evidence type="ECO:0000313" key="4">
    <source>
        <dbReference type="Proteomes" id="UP001140172"/>
    </source>
</evidence>
<feature type="domain" description="AMP-dependent synthetase/ligase" evidence="2">
    <location>
        <begin position="89"/>
        <end position="511"/>
    </location>
</feature>
<dbReference type="GO" id="GO:0005783">
    <property type="term" value="C:endoplasmic reticulum"/>
    <property type="evidence" value="ECO:0007669"/>
    <property type="project" value="TreeGrafter"/>
</dbReference>
<evidence type="ECO:0000259" key="2">
    <source>
        <dbReference type="Pfam" id="PF00501"/>
    </source>
</evidence>
<dbReference type="OrthoDB" id="1700726at2759"/>
<dbReference type="InterPro" id="IPR042099">
    <property type="entry name" value="ANL_N_sf"/>
</dbReference>
<dbReference type="Pfam" id="PF00501">
    <property type="entry name" value="AMP-binding"/>
    <property type="match status" value="1"/>
</dbReference>
<reference evidence="3" key="1">
    <citation type="submission" date="2022-07" db="EMBL/GenBank/DDBJ databases">
        <title>Phylogenomic reconstructions and comparative analyses of Kickxellomycotina fungi.</title>
        <authorList>
            <person name="Reynolds N.K."/>
            <person name="Stajich J.E."/>
            <person name="Barry K."/>
            <person name="Grigoriev I.V."/>
            <person name="Crous P."/>
            <person name="Smith M.E."/>
        </authorList>
    </citation>
    <scope>NUCLEOTIDE SEQUENCE</scope>
    <source>
        <strain evidence="3">BCRC 34489</strain>
    </source>
</reference>
<accession>A0A9W8H8E8</accession>
<evidence type="ECO:0000256" key="1">
    <source>
        <dbReference type="SAM" id="MobiDB-lite"/>
    </source>
</evidence>
<dbReference type="EMBL" id="JANBUM010000237">
    <property type="protein sequence ID" value="KAJ2780745.1"/>
    <property type="molecule type" value="Genomic_DNA"/>
</dbReference>
<dbReference type="PANTHER" id="PTHR43272">
    <property type="entry name" value="LONG-CHAIN-FATTY-ACID--COA LIGASE"/>
    <property type="match status" value="1"/>
</dbReference>
<dbReference type="InterPro" id="IPR000873">
    <property type="entry name" value="AMP-dep_synth/lig_dom"/>
</dbReference>
<evidence type="ECO:0000313" key="3">
    <source>
        <dbReference type="EMBL" id="KAJ2780745.1"/>
    </source>
</evidence>
<sequence length="682" mass="73660">MFADPLVIASAVLAAVSAAVYFYYYSPQANQPDIHPLQLAQQSSVSKTRASPEESTVHRSKSAPEGSPLLSTPARSTRTLRDAFRLGHQAAAAGDQLQAVVSDKTVKISANEAAARVLALASGLRALAAPSAVLYLEPASPEMLLAYQACVEAAVVAIPISEAESVENVQAIVKHSAAEVIVTSSRLAMALGARVAGSALKHAVVVGDLDGSDGAEAFRSAVAVTAFGDLETAEPQQEKEEPAIKPSDPAYVLYSAEGSGAAPRGVVITHANALSAIAGLTTALPAAQALTAKDRFMSAASLADPKNLNFVNISLMLGCRIFLLETTDSEKFSNHSYLFQPTFTYLEPMVLRDLIQLFYSHVIKYPSLELKLFKSGYRRALDSLMRGMVPKMSFFDFSYFRHYRNVMGGSLRLMYVDGPTTSSSNIEWVRIMHGAKVIPLFGTAQTTGIVTAGNFYDYASAIETHNVGAPLACCEIKIVNSDKPVPLTFDDQPYPRGRISVRGPNVAAGMWNAEPTVLTDGWLELPYFGELLPNGTIDVIGCMQTLVKNEQSPSGFLAVERLENALSASRAITDVCVVAESNSQKLWIIAHPRQMELYDVAKKTKKSYTMKEIGNYPWCAEYIRDKLLETIGEGEFAWIARLPKENVNVKLVSQPFGPRSNQLAMADGRNNRAAARKLVAGN</sequence>
<protein>
    <submittedName>
        <fullName evidence="3">Medium-chain fatty acid-CoA ligase faa2</fullName>
        <ecNumber evidence="3">6.2.1.3</ecNumber>
    </submittedName>
</protein>
<dbReference type="Proteomes" id="UP001140172">
    <property type="component" value="Unassembled WGS sequence"/>
</dbReference>
<keyword evidence="4" id="KW-1185">Reference proteome</keyword>
<dbReference type="EC" id="6.2.1.3" evidence="3"/>
<proteinExistence type="predicted"/>
<feature type="region of interest" description="Disordered" evidence="1">
    <location>
        <begin position="40"/>
        <end position="74"/>
    </location>
</feature>
<keyword evidence="3" id="KW-0436">Ligase</keyword>
<organism evidence="3 4">
    <name type="scientific">Coemansia interrupta</name>
    <dbReference type="NCBI Taxonomy" id="1126814"/>
    <lineage>
        <taxon>Eukaryota</taxon>
        <taxon>Fungi</taxon>
        <taxon>Fungi incertae sedis</taxon>
        <taxon>Zoopagomycota</taxon>
        <taxon>Kickxellomycotina</taxon>
        <taxon>Kickxellomycetes</taxon>
        <taxon>Kickxellales</taxon>
        <taxon>Kickxellaceae</taxon>
        <taxon>Coemansia</taxon>
    </lineage>
</organism>